<dbReference type="EMBL" id="ON529852">
    <property type="protein sequence ID" value="USN14104.1"/>
    <property type="molecule type" value="Genomic_DNA"/>
</dbReference>
<proteinExistence type="predicted"/>
<sequence length="67" mass="7633">MIIPTDFTFEERKLALMIDAMDKRRLLAVTDGDLLTQAEIDAWFKQHAAAIRPIRDKIEAAEFDAGQ</sequence>
<gene>
    <name evidence="1" type="ORF">KABACHOK_02680</name>
</gene>
<evidence type="ECO:0000313" key="1">
    <source>
        <dbReference type="EMBL" id="USN14104.1"/>
    </source>
</evidence>
<organism evidence="1 2">
    <name type="scientific">Brevundimonas phage vB_BpoS-Kabachok</name>
    <dbReference type="NCBI Taxonomy" id="2948600"/>
    <lineage>
        <taxon>Viruses</taxon>
        <taxon>Duplodnaviria</taxon>
        <taxon>Heunggongvirae</taxon>
        <taxon>Uroviricota</taxon>
        <taxon>Caudoviricetes</taxon>
        <taxon>Jeanschmidtviridae</taxon>
        <taxon>Marchewkavirus</taxon>
        <taxon>Marchewkavirus kabachok</taxon>
    </lineage>
</organism>
<dbReference type="Proteomes" id="UP001056685">
    <property type="component" value="Segment"/>
</dbReference>
<accession>A0A9E7MQA5</accession>
<evidence type="ECO:0000313" key="2">
    <source>
        <dbReference type="Proteomes" id="UP001056685"/>
    </source>
</evidence>
<protein>
    <submittedName>
        <fullName evidence="1">Uncharacterized protein</fullName>
    </submittedName>
</protein>
<reference evidence="1" key="1">
    <citation type="submission" date="2022-05" db="EMBL/GenBank/DDBJ databases">
        <authorList>
            <person name="Friedrich I."/>
            <person name="Poehlein A."/>
            <person name="Schneider D."/>
            <person name="Hertel R."/>
            <person name="Daniel R."/>
        </authorList>
    </citation>
    <scope>NUCLEOTIDE SEQUENCE</scope>
</reference>
<keyword evidence="2" id="KW-1185">Reference proteome</keyword>
<name>A0A9E7MQA5_9CAUD</name>